<dbReference type="RefSeq" id="XP_040658111.1">
    <property type="nucleotide sequence ID" value="XM_040803078.1"/>
</dbReference>
<dbReference type="GeneID" id="63718420"/>
<sequence length="91" mass="9679">MPPGHSKPFADGGVILSAVSPDTDKRLDDSRRIHARQRRSGREVEMPPGHSKPFADGGVILSAVSPDTDALRDKREADRSGSSAADSKGGW</sequence>
<dbReference type="InParanoid" id="A0A151GNS6"/>
<protein>
    <submittedName>
        <fullName evidence="2">Uncharacterized protein</fullName>
    </submittedName>
</protein>
<keyword evidence="3" id="KW-1185">Reference proteome</keyword>
<gene>
    <name evidence="2" type="ORF">DCS_05777</name>
</gene>
<accession>A0A151GNS6</accession>
<comment type="caution">
    <text evidence="2">The sequence shown here is derived from an EMBL/GenBank/DDBJ whole genome shotgun (WGS) entry which is preliminary data.</text>
</comment>
<dbReference type="AlphaFoldDB" id="A0A151GNS6"/>
<dbReference type="Proteomes" id="UP000076580">
    <property type="component" value="Chromosome 02"/>
</dbReference>
<feature type="compositionally biased region" description="Basic and acidic residues" evidence="1">
    <location>
        <begin position="69"/>
        <end position="79"/>
    </location>
</feature>
<feature type="compositionally biased region" description="Basic and acidic residues" evidence="1">
    <location>
        <begin position="22"/>
        <end position="32"/>
    </location>
</feature>
<name>A0A151GNS6_DRECN</name>
<proteinExistence type="predicted"/>
<dbReference type="EMBL" id="LAYC01000002">
    <property type="protein sequence ID" value="KYK58759.1"/>
    <property type="molecule type" value="Genomic_DNA"/>
</dbReference>
<organism evidence="2 3">
    <name type="scientific">Drechmeria coniospora</name>
    <name type="common">Nematophagous fungus</name>
    <name type="synonym">Meria coniospora</name>
    <dbReference type="NCBI Taxonomy" id="98403"/>
    <lineage>
        <taxon>Eukaryota</taxon>
        <taxon>Fungi</taxon>
        <taxon>Dikarya</taxon>
        <taxon>Ascomycota</taxon>
        <taxon>Pezizomycotina</taxon>
        <taxon>Sordariomycetes</taxon>
        <taxon>Hypocreomycetidae</taxon>
        <taxon>Hypocreales</taxon>
        <taxon>Ophiocordycipitaceae</taxon>
        <taxon>Drechmeria</taxon>
    </lineage>
</organism>
<evidence type="ECO:0000313" key="2">
    <source>
        <dbReference type="EMBL" id="KYK58759.1"/>
    </source>
</evidence>
<reference evidence="2 3" key="1">
    <citation type="journal article" date="2016" name="Sci. Rep.">
        <title>Insights into Adaptations to a Near-Obligate Nematode Endoparasitic Lifestyle from the Finished Genome of Drechmeria coniospora.</title>
        <authorList>
            <person name="Zhang L."/>
            <person name="Zhou Z."/>
            <person name="Guo Q."/>
            <person name="Fokkens L."/>
            <person name="Miskei M."/>
            <person name="Pocsi I."/>
            <person name="Zhang W."/>
            <person name="Chen M."/>
            <person name="Wang L."/>
            <person name="Sun Y."/>
            <person name="Donzelli B.G."/>
            <person name="Gibson D.M."/>
            <person name="Nelson D.R."/>
            <person name="Luo J.G."/>
            <person name="Rep M."/>
            <person name="Liu H."/>
            <person name="Yang S."/>
            <person name="Wang J."/>
            <person name="Krasnoff S.B."/>
            <person name="Xu Y."/>
            <person name="Molnar I."/>
            <person name="Lin M."/>
        </authorList>
    </citation>
    <scope>NUCLEOTIDE SEQUENCE [LARGE SCALE GENOMIC DNA]</scope>
    <source>
        <strain evidence="2 3">ARSEF 6962</strain>
    </source>
</reference>
<evidence type="ECO:0000256" key="1">
    <source>
        <dbReference type="SAM" id="MobiDB-lite"/>
    </source>
</evidence>
<feature type="region of interest" description="Disordered" evidence="1">
    <location>
        <begin position="1"/>
        <end position="91"/>
    </location>
</feature>
<evidence type="ECO:0000313" key="3">
    <source>
        <dbReference type="Proteomes" id="UP000076580"/>
    </source>
</evidence>